<dbReference type="EMBL" id="RZOA01000010">
    <property type="protein sequence ID" value="KAA8823242.1"/>
    <property type="molecule type" value="Genomic_DNA"/>
</dbReference>
<dbReference type="InterPro" id="IPR007374">
    <property type="entry name" value="ASCH_domain"/>
</dbReference>
<proteinExistence type="predicted"/>
<dbReference type="SMART" id="SM01022">
    <property type="entry name" value="ASCH"/>
    <property type="match status" value="1"/>
</dbReference>
<comment type="caution">
    <text evidence="3">The sequence shown here is derived from an EMBL/GenBank/DDBJ whole genome shotgun (WGS) entry which is preliminary data.</text>
</comment>
<reference evidence="4 5" key="1">
    <citation type="journal article" date="2019" name="Syst. Appl. Microbiol.">
        <title>Characterization of Bifidobacterium species in feaces of the Egyptian fruit bat: Description of B. vespertilionis sp. nov. and B. rousetti sp. nov.</title>
        <authorList>
            <person name="Modesto M."/>
            <person name="Satti M."/>
            <person name="Watanabe K."/>
            <person name="Puglisi E."/>
            <person name="Morelli L."/>
            <person name="Huang C.-H."/>
            <person name="Liou J.-S."/>
            <person name="Miyashita M."/>
            <person name="Tamura T."/>
            <person name="Saito S."/>
            <person name="Mori K."/>
            <person name="Huang L."/>
            <person name="Sciavilla P."/>
            <person name="Sandri C."/>
            <person name="Spiezio C."/>
            <person name="Vitali F."/>
            <person name="Cavalieri D."/>
            <person name="Perpetuini G."/>
            <person name="Tofalo R."/>
            <person name="Bonetti A."/>
            <person name="Arita M."/>
            <person name="Mattarelli P."/>
        </authorList>
    </citation>
    <scope>NUCLEOTIDE SEQUENCE [LARGE SCALE GENOMIC DNA]</scope>
    <source>
        <strain evidence="2 5">RST16</strain>
        <strain evidence="3 4">RST8</strain>
    </source>
</reference>
<protein>
    <recommendedName>
        <fullName evidence="1">ASCH domain-containing protein</fullName>
    </recommendedName>
</protein>
<dbReference type="InterPro" id="IPR015947">
    <property type="entry name" value="PUA-like_sf"/>
</dbReference>
<evidence type="ECO:0000313" key="4">
    <source>
        <dbReference type="Proteomes" id="UP000345527"/>
    </source>
</evidence>
<dbReference type="Proteomes" id="UP000345527">
    <property type="component" value="Unassembled WGS sequence"/>
</dbReference>
<evidence type="ECO:0000313" key="3">
    <source>
        <dbReference type="EMBL" id="KAA8823242.1"/>
    </source>
</evidence>
<feature type="domain" description="ASCH" evidence="1">
    <location>
        <begin position="247"/>
        <end position="337"/>
    </location>
</feature>
<dbReference type="Proteomes" id="UP000374630">
    <property type="component" value="Unassembled WGS sequence"/>
</dbReference>
<dbReference type="Gene3D" id="3.10.400.10">
    <property type="entry name" value="Sulfate adenylyltransferase"/>
    <property type="match status" value="1"/>
</dbReference>
<evidence type="ECO:0000259" key="1">
    <source>
        <dbReference type="SMART" id="SM01022"/>
    </source>
</evidence>
<dbReference type="OrthoDB" id="3418622at2"/>
<dbReference type="AlphaFoldDB" id="A0A5J5DYJ7"/>
<accession>A0A5J5DYJ7</accession>
<keyword evidence="5" id="KW-1185">Reference proteome</keyword>
<name>A0A5J5DYJ7_9BIFI</name>
<evidence type="ECO:0000313" key="5">
    <source>
        <dbReference type="Proteomes" id="UP000374630"/>
    </source>
</evidence>
<evidence type="ECO:0000313" key="2">
    <source>
        <dbReference type="EMBL" id="KAA8821967.1"/>
    </source>
</evidence>
<dbReference type="EMBL" id="RZNZ01000002">
    <property type="protein sequence ID" value="KAA8821967.1"/>
    <property type="molecule type" value="Genomic_DNA"/>
</dbReference>
<gene>
    <name evidence="3" type="ORF">EM848_06000</name>
    <name evidence="2" type="ORF">EMO90_01790</name>
</gene>
<sequence>MDSIDFMSDESQATANDLRRWFSSERMRRYEESAVDPVALYVWNTRMSKAYLEDIAHVEVMLRNFIAARLSAACGCADWYEQIDFFGFDYEFRKAVDRVKKRIHCAGHDVTPDRVIAGLSLDSWRFLLVRKLEPTVWKALRDQTNGGMPHYKSRRRKEFEAHVIRLLDMRNRCSHQEPLIQQNPVDERDYLDAQWENLLWLADVIDPKAGDWIRGRSRVPELRKIRPIRTVAELSALPNAKFMAKVLESDQMVELILDGTRTAAASPLHDYLECGSPLPRVGSRSVLTTSSGRNVAVLITDAIEVIHLSDMDDRQIMDENECDDDTPVVLVHFEVAERL</sequence>
<organism evidence="3 4">
    <name type="scientific">Bifidobacterium vespertilionis</name>
    <dbReference type="NCBI Taxonomy" id="2562524"/>
    <lineage>
        <taxon>Bacteria</taxon>
        <taxon>Bacillati</taxon>
        <taxon>Actinomycetota</taxon>
        <taxon>Actinomycetes</taxon>
        <taxon>Bifidobacteriales</taxon>
        <taxon>Bifidobacteriaceae</taxon>
        <taxon>Bifidobacterium</taxon>
    </lineage>
</organism>
<dbReference type="SUPFAM" id="SSF88697">
    <property type="entry name" value="PUA domain-like"/>
    <property type="match status" value="1"/>
</dbReference>